<dbReference type="Proteomes" id="UP000032578">
    <property type="component" value="Unassembled WGS sequence"/>
</dbReference>
<sequence length="202" mass="23653">MCTRKIPVEFSSGLFSFINLDLANTTKSYTTRYVQLKPTNMKNLKLQLCLMTFMTCFLIGCKNDIKEGLATKTSDSELTTLITKQVDSLYSVYEKFDYDWIEFYADNYDAIYPNSTIQHLTKDSLKAQWEQIYTKYDVQLIHRGRPTIIPSEDMAISYNTFNEIFINKESSDTIKNVGTYIINWKRQSDDSWKIVFETLQNH</sequence>
<dbReference type="InterPro" id="IPR032710">
    <property type="entry name" value="NTF2-like_dom_sf"/>
</dbReference>
<evidence type="ECO:0008006" key="3">
    <source>
        <dbReference type="Google" id="ProtNLM"/>
    </source>
</evidence>
<evidence type="ECO:0000313" key="1">
    <source>
        <dbReference type="EMBL" id="KJD34988.1"/>
    </source>
</evidence>
<accession>A0A0D7W8H6</accession>
<protein>
    <recommendedName>
        <fullName evidence="3">DUF4440 domain-containing protein</fullName>
    </recommendedName>
</protein>
<dbReference type="PATRIC" id="fig|1435349.4.peg.599"/>
<dbReference type="AlphaFoldDB" id="A0A0D7W8H6"/>
<evidence type="ECO:0000313" key="2">
    <source>
        <dbReference type="Proteomes" id="UP000032578"/>
    </source>
</evidence>
<proteinExistence type="predicted"/>
<dbReference type="Gene3D" id="3.10.450.50">
    <property type="match status" value="1"/>
</dbReference>
<keyword evidence="2" id="KW-1185">Reference proteome</keyword>
<dbReference type="EMBL" id="JTDW01000010">
    <property type="protein sequence ID" value="KJD34988.1"/>
    <property type="molecule type" value="Genomic_DNA"/>
</dbReference>
<gene>
    <name evidence="1" type="ORF">PW52_12900</name>
</gene>
<dbReference type="SUPFAM" id="SSF54427">
    <property type="entry name" value="NTF2-like"/>
    <property type="match status" value="1"/>
</dbReference>
<name>A0A0D7W8H6_9FLAO</name>
<organism evidence="1 2">
    <name type="scientific">Neotamlana sedimentorum</name>
    <dbReference type="NCBI Taxonomy" id="1435349"/>
    <lineage>
        <taxon>Bacteria</taxon>
        <taxon>Pseudomonadati</taxon>
        <taxon>Bacteroidota</taxon>
        <taxon>Flavobacteriia</taxon>
        <taxon>Flavobacteriales</taxon>
        <taxon>Flavobacteriaceae</taxon>
        <taxon>Neotamlana</taxon>
    </lineage>
</organism>
<comment type="caution">
    <text evidence="1">The sequence shown here is derived from an EMBL/GenBank/DDBJ whole genome shotgun (WGS) entry which is preliminary data.</text>
</comment>
<reference evidence="1 2" key="1">
    <citation type="submission" date="2014-11" db="EMBL/GenBank/DDBJ databases">
        <title>Tamlana sedimentorum sp. nov., isolated from shallow sand sediments of the Sea of Japan.</title>
        <authorList>
            <person name="Romanenko L.A."/>
        </authorList>
    </citation>
    <scope>NUCLEOTIDE SEQUENCE [LARGE SCALE GENOMIC DNA]</scope>
    <source>
        <strain evidence="1 2">JCM 19808</strain>
    </source>
</reference>